<dbReference type="InterPro" id="IPR014016">
    <property type="entry name" value="UvrD-like_ATP-bd"/>
</dbReference>
<dbReference type="RefSeq" id="WP_024979399.1">
    <property type="nucleotide sequence ID" value="NZ_CP016024.1"/>
</dbReference>
<comment type="catalytic activity">
    <reaction evidence="8">
        <text>Couples ATP hydrolysis with the unwinding of duplex DNA by translocating in the 3'-5' direction.</text>
        <dbReference type="EC" id="5.6.2.4"/>
    </reaction>
</comment>
<feature type="domain" description="UvrD-like helicase C-terminal" evidence="14">
    <location>
        <begin position="255"/>
        <end position="542"/>
    </location>
</feature>
<dbReference type="PANTHER" id="PTHR11070:SF2">
    <property type="entry name" value="ATP-DEPENDENT DNA HELICASE SRS2"/>
    <property type="match status" value="1"/>
</dbReference>
<keyword evidence="2 12" id="KW-0547">Nucleotide-binding</keyword>
<gene>
    <name evidence="15" type="ORF">A9Y76_27465</name>
</gene>
<evidence type="ECO:0000256" key="6">
    <source>
        <dbReference type="ARBA" id="ARBA00023125"/>
    </source>
</evidence>
<evidence type="ECO:0000313" key="15">
    <source>
        <dbReference type="EMBL" id="ANJ76344.1"/>
    </source>
</evidence>
<evidence type="ECO:0000256" key="3">
    <source>
        <dbReference type="ARBA" id="ARBA00022801"/>
    </source>
</evidence>
<evidence type="ECO:0000256" key="11">
    <source>
        <dbReference type="ARBA" id="ARBA00048988"/>
    </source>
</evidence>
<dbReference type="SUPFAM" id="SSF52540">
    <property type="entry name" value="P-loop containing nucleoside triphosphate hydrolases"/>
    <property type="match status" value="1"/>
</dbReference>
<comment type="similarity">
    <text evidence="1">Belongs to the helicase family. UvrD subfamily.</text>
</comment>
<dbReference type="GO" id="GO:0016887">
    <property type="term" value="F:ATP hydrolysis activity"/>
    <property type="evidence" value="ECO:0007669"/>
    <property type="project" value="RHEA"/>
</dbReference>
<comment type="catalytic activity">
    <reaction evidence="11">
        <text>ATP + H2O = ADP + phosphate + H(+)</text>
        <dbReference type="Rhea" id="RHEA:13065"/>
        <dbReference type="ChEBI" id="CHEBI:15377"/>
        <dbReference type="ChEBI" id="CHEBI:15378"/>
        <dbReference type="ChEBI" id="CHEBI:30616"/>
        <dbReference type="ChEBI" id="CHEBI:43474"/>
        <dbReference type="ChEBI" id="CHEBI:456216"/>
        <dbReference type="EC" id="5.6.2.4"/>
    </reaction>
</comment>
<protein>
    <recommendedName>
        <fullName evidence="9">DNA 3'-5' helicase</fullName>
        <ecNumber evidence="9">5.6.2.4</ecNumber>
    </recommendedName>
    <alternativeName>
        <fullName evidence="10">DNA 3'-5' helicase II</fullName>
    </alternativeName>
</protein>
<evidence type="ECO:0000256" key="7">
    <source>
        <dbReference type="ARBA" id="ARBA00023235"/>
    </source>
</evidence>
<feature type="domain" description="UvrD-like helicase ATP-binding" evidence="13">
    <location>
        <begin position="1"/>
        <end position="254"/>
    </location>
</feature>
<dbReference type="GO" id="GO:0000725">
    <property type="term" value="P:recombinational repair"/>
    <property type="evidence" value="ECO:0007669"/>
    <property type="project" value="TreeGrafter"/>
</dbReference>
<evidence type="ECO:0000313" key="16">
    <source>
        <dbReference type="Proteomes" id="UP000078572"/>
    </source>
</evidence>
<dbReference type="GO" id="GO:0043138">
    <property type="term" value="F:3'-5' DNA helicase activity"/>
    <property type="evidence" value="ECO:0007669"/>
    <property type="project" value="UniProtKB-EC"/>
</dbReference>
<keyword evidence="16" id="KW-1185">Reference proteome</keyword>
<dbReference type="Pfam" id="PF00580">
    <property type="entry name" value="UvrD-helicase"/>
    <property type="match status" value="1"/>
</dbReference>
<evidence type="ECO:0000259" key="13">
    <source>
        <dbReference type="PROSITE" id="PS51198"/>
    </source>
</evidence>
<feature type="binding site" evidence="12">
    <location>
        <begin position="21"/>
        <end position="28"/>
    </location>
    <ligand>
        <name>ATP</name>
        <dbReference type="ChEBI" id="CHEBI:30616"/>
    </ligand>
</feature>
<evidence type="ECO:0000256" key="12">
    <source>
        <dbReference type="PROSITE-ProRule" id="PRU00560"/>
    </source>
</evidence>
<evidence type="ECO:0000256" key="8">
    <source>
        <dbReference type="ARBA" id="ARBA00034617"/>
    </source>
</evidence>
<dbReference type="GO" id="GO:0003677">
    <property type="term" value="F:DNA binding"/>
    <property type="evidence" value="ECO:0007669"/>
    <property type="project" value="UniProtKB-KW"/>
</dbReference>
<evidence type="ECO:0000256" key="10">
    <source>
        <dbReference type="ARBA" id="ARBA00034923"/>
    </source>
</evidence>
<name>A0A192A7I1_9RALS</name>
<keyword evidence="3 12" id="KW-0378">Hydrolase</keyword>
<dbReference type="AlphaFoldDB" id="A0A192A7I1"/>
<dbReference type="GeneID" id="61529778"/>
<dbReference type="InterPro" id="IPR014017">
    <property type="entry name" value="DNA_helicase_UvrD-like_C"/>
</dbReference>
<dbReference type="Gene3D" id="1.10.10.160">
    <property type="match status" value="1"/>
</dbReference>
<geneLocation type="plasmid" evidence="16">
    <name>pri-1</name>
</geneLocation>
<dbReference type="PROSITE" id="PS51217">
    <property type="entry name" value="UVRD_HELICASE_CTER"/>
    <property type="match status" value="1"/>
</dbReference>
<evidence type="ECO:0000256" key="2">
    <source>
        <dbReference type="ARBA" id="ARBA00022741"/>
    </source>
</evidence>
<dbReference type="InterPro" id="IPR013986">
    <property type="entry name" value="DExx_box_DNA_helicase_dom_sf"/>
</dbReference>
<dbReference type="EC" id="5.6.2.4" evidence="9"/>
<dbReference type="InterPro" id="IPR000212">
    <property type="entry name" value="DNA_helicase_UvrD/REP"/>
</dbReference>
<evidence type="ECO:0000256" key="4">
    <source>
        <dbReference type="ARBA" id="ARBA00022806"/>
    </source>
</evidence>
<evidence type="ECO:0000256" key="1">
    <source>
        <dbReference type="ARBA" id="ARBA00009922"/>
    </source>
</evidence>
<dbReference type="Gene3D" id="1.10.486.10">
    <property type="entry name" value="PCRA, domain 4"/>
    <property type="match status" value="1"/>
</dbReference>
<keyword evidence="4 12" id="KW-0347">Helicase</keyword>
<keyword evidence="7" id="KW-0413">Isomerase</keyword>
<keyword evidence="6" id="KW-0238">DNA-binding</keyword>
<dbReference type="InterPro" id="IPR027417">
    <property type="entry name" value="P-loop_NTPase"/>
</dbReference>
<keyword evidence="5 12" id="KW-0067">ATP-binding</keyword>
<sequence length="613" mass="68090">MSLNPSQHRVAYGHGNILAVAGPGSGKTKTIITKIGVTLEADRKNRVGAVTFTSDTAAEMRHRLTRDIGPDVLKRVELGTFHKLSIDHLRRHKMLGKIATPPEQKTFLRRAIAVTNTEIDNETALKLFENFKCAIAPDESDVPPFIAAYNEMLKRNRVVDLYDVMRDCALKMTSGELPPLPVTHLLVDEFQDSDEIQFVWMMAHANRGIPVTIVGDDDQSIYAWRRALGYKGMIDFVEQTGAEIIPLGENYRSHSEILGPADRLIRHNAGQRVEKNLVAKRGPGGSAHVYAVSAANRQDGEEHDSVALQTQFLVPFILEFALPEDEQPGGRIAVQPEQWAILARTNFMLDTVEAVLDEFNIRSRRNGASFWDKDYINTYLQLLVSVETMSRSGIDHALAFVGAGEEALSQLHKRIPGATMAPFFERDFDDYGDIAKVDAEHMRSLQQLLVTWRQDALYRKIPGTNTPMRAVNQAIDSAATFLTMGMRQGQYRDRVSKHLTKAADILKRRSGSLVSRVQSVQKPKGKDDPASVGLFTMHSCKGLEFGNTAIVGADKDIIPSLGEGSSEVDERRLMYVAMTRAKNRLFILHSPANDTPYIAEAGLASNPATVYPD</sequence>
<proteinExistence type="inferred from homology"/>
<dbReference type="CDD" id="cd17932">
    <property type="entry name" value="DEXQc_UvrD"/>
    <property type="match status" value="1"/>
</dbReference>
<evidence type="ECO:0000256" key="5">
    <source>
        <dbReference type="ARBA" id="ARBA00022840"/>
    </source>
</evidence>
<organism evidence="15 16">
    <name type="scientific">Ralstonia insidiosa</name>
    <dbReference type="NCBI Taxonomy" id="190721"/>
    <lineage>
        <taxon>Bacteria</taxon>
        <taxon>Pseudomonadati</taxon>
        <taxon>Pseudomonadota</taxon>
        <taxon>Betaproteobacteria</taxon>
        <taxon>Burkholderiales</taxon>
        <taxon>Burkholderiaceae</taxon>
        <taxon>Ralstonia</taxon>
    </lineage>
</organism>
<dbReference type="Gene3D" id="3.40.50.300">
    <property type="entry name" value="P-loop containing nucleotide triphosphate hydrolases"/>
    <property type="match status" value="2"/>
</dbReference>
<dbReference type="Proteomes" id="UP000078572">
    <property type="component" value="Plasmid pRI-1"/>
</dbReference>
<dbReference type="GO" id="GO:0005524">
    <property type="term" value="F:ATP binding"/>
    <property type="evidence" value="ECO:0007669"/>
    <property type="project" value="UniProtKB-UniRule"/>
</dbReference>
<accession>A0A192A7I1</accession>
<dbReference type="OrthoDB" id="5905204at2"/>
<dbReference type="EMBL" id="CP016024">
    <property type="protein sequence ID" value="ANJ76344.1"/>
    <property type="molecule type" value="Genomic_DNA"/>
</dbReference>
<keyword evidence="15" id="KW-0614">Plasmid</keyword>
<dbReference type="PROSITE" id="PS51198">
    <property type="entry name" value="UVRD_HELICASE_ATP_BIND"/>
    <property type="match status" value="1"/>
</dbReference>
<evidence type="ECO:0000259" key="14">
    <source>
        <dbReference type="PROSITE" id="PS51217"/>
    </source>
</evidence>
<dbReference type="Pfam" id="PF13361">
    <property type="entry name" value="UvrD_C"/>
    <property type="match status" value="1"/>
</dbReference>
<evidence type="ECO:0000256" key="9">
    <source>
        <dbReference type="ARBA" id="ARBA00034808"/>
    </source>
</evidence>
<dbReference type="PANTHER" id="PTHR11070">
    <property type="entry name" value="UVRD / RECB / PCRA DNA HELICASE FAMILY MEMBER"/>
    <property type="match status" value="1"/>
</dbReference>
<reference evidence="16" key="1">
    <citation type="submission" date="2016-06" db="EMBL/GenBank/DDBJ databases">
        <authorList>
            <person name="Xu Y."/>
            <person name="Nagy A."/>
            <person name="Yan X."/>
            <person name="Kim S.W."/>
            <person name="Haley B."/>
            <person name="Liu N.T."/>
            <person name="Nou X."/>
        </authorList>
    </citation>
    <scope>NUCLEOTIDE SEQUENCE [LARGE SCALE GENOMIC DNA]</scope>
    <source>
        <strain evidence="16">ATCC 49129</strain>
        <plasmid evidence="16">pri-1</plasmid>
    </source>
</reference>